<dbReference type="WBParaSite" id="ALUE_0000476801-mRNA-1">
    <property type="protein sequence ID" value="ALUE_0000476801-mRNA-1"/>
    <property type="gene ID" value="ALUE_0000476801"/>
</dbReference>
<organism evidence="1 2">
    <name type="scientific">Ascaris lumbricoides</name>
    <name type="common">Giant roundworm</name>
    <dbReference type="NCBI Taxonomy" id="6252"/>
    <lineage>
        <taxon>Eukaryota</taxon>
        <taxon>Metazoa</taxon>
        <taxon>Ecdysozoa</taxon>
        <taxon>Nematoda</taxon>
        <taxon>Chromadorea</taxon>
        <taxon>Rhabditida</taxon>
        <taxon>Spirurina</taxon>
        <taxon>Ascaridomorpha</taxon>
        <taxon>Ascaridoidea</taxon>
        <taxon>Ascarididae</taxon>
        <taxon>Ascaris</taxon>
    </lineage>
</organism>
<sequence length="108" mass="12227">MNRGYFFDNRSIYGKVGVTDGDAFSGTCEHLNAQCKGQGIKYEMGSGPVGYRSSENTALYKLRQRRAGACRQIRRLPSTCREVSLRWNQKDIKGVDVLMYSFQLLDCS</sequence>
<evidence type="ECO:0000313" key="2">
    <source>
        <dbReference type="WBParaSite" id="ALUE_0000476801-mRNA-1"/>
    </source>
</evidence>
<keyword evidence="1" id="KW-1185">Reference proteome</keyword>
<dbReference type="AlphaFoldDB" id="A0A9J2P5V4"/>
<name>A0A9J2P5V4_ASCLU</name>
<proteinExistence type="predicted"/>
<dbReference type="Proteomes" id="UP000036681">
    <property type="component" value="Unplaced"/>
</dbReference>
<accession>A0A9J2P5V4</accession>
<evidence type="ECO:0000313" key="1">
    <source>
        <dbReference type="Proteomes" id="UP000036681"/>
    </source>
</evidence>
<protein>
    <submittedName>
        <fullName evidence="2">VWFD domain-containing protein</fullName>
    </submittedName>
</protein>
<reference evidence="2" key="1">
    <citation type="submission" date="2023-03" db="UniProtKB">
        <authorList>
            <consortium name="WormBaseParasite"/>
        </authorList>
    </citation>
    <scope>IDENTIFICATION</scope>
</reference>